<proteinExistence type="inferred from homology"/>
<comment type="similarity">
    <text evidence="1">Belongs to the enoyl-CoA hydratase/isomerase family.</text>
</comment>
<dbReference type="KEGG" id="hba:Hbal_2694"/>
<dbReference type="InterPro" id="IPR029045">
    <property type="entry name" value="ClpP/crotonase-like_dom_sf"/>
</dbReference>
<dbReference type="PANTHER" id="PTHR11941:SF54">
    <property type="entry name" value="ENOYL-COA HYDRATASE, MITOCHONDRIAL"/>
    <property type="match status" value="1"/>
</dbReference>
<dbReference type="EMBL" id="CP001678">
    <property type="protein sequence ID" value="ACT60368.1"/>
    <property type="molecule type" value="Genomic_DNA"/>
</dbReference>
<keyword evidence="3" id="KW-0413">Isomerase</keyword>
<dbReference type="Gene3D" id="1.10.12.10">
    <property type="entry name" value="Lyase 2-enoyl-coa Hydratase, Chain A, domain 2"/>
    <property type="match status" value="1"/>
</dbReference>
<gene>
    <name evidence="3" type="ordered locus">Hbal_2694</name>
</gene>
<name>C6XPV3_HIRBI</name>
<dbReference type="AlphaFoldDB" id="C6XPV3"/>
<dbReference type="OrthoDB" id="5730382at2"/>
<dbReference type="CDD" id="cd06558">
    <property type="entry name" value="crotonase-like"/>
    <property type="match status" value="1"/>
</dbReference>
<evidence type="ECO:0000313" key="4">
    <source>
        <dbReference type="Proteomes" id="UP000002745"/>
    </source>
</evidence>
<keyword evidence="2" id="KW-0456">Lyase</keyword>
<evidence type="ECO:0000256" key="2">
    <source>
        <dbReference type="ARBA" id="ARBA00023239"/>
    </source>
</evidence>
<dbReference type="InterPro" id="IPR014748">
    <property type="entry name" value="Enoyl-CoA_hydra_C"/>
</dbReference>
<keyword evidence="4" id="KW-1185">Reference proteome</keyword>
<dbReference type="Pfam" id="PF00378">
    <property type="entry name" value="ECH_1"/>
    <property type="match status" value="1"/>
</dbReference>
<dbReference type="InterPro" id="IPR001753">
    <property type="entry name" value="Enoyl-CoA_hydra/iso"/>
</dbReference>
<dbReference type="GO" id="GO:0016829">
    <property type="term" value="F:lyase activity"/>
    <property type="evidence" value="ECO:0007669"/>
    <property type="project" value="UniProtKB-KW"/>
</dbReference>
<dbReference type="SUPFAM" id="SSF52096">
    <property type="entry name" value="ClpP/crotonase"/>
    <property type="match status" value="1"/>
</dbReference>
<dbReference type="FunFam" id="3.90.226.10:FF:000009">
    <property type="entry name" value="Carnitinyl-CoA dehydratase"/>
    <property type="match status" value="1"/>
</dbReference>
<evidence type="ECO:0000313" key="3">
    <source>
        <dbReference type="EMBL" id="ACT60368.1"/>
    </source>
</evidence>
<dbReference type="GO" id="GO:0016853">
    <property type="term" value="F:isomerase activity"/>
    <property type="evidence" value="ECO:0007669"/>
    <property type="project" value="UniProtKB-KW"/>
</dbReference>
<dbReference type="eggNOG" id="COG1024">
    <property type="taxonomic scope" value="Bacteria"/>
</dbReference>
<dbReference type="PANTHER" id="PTHR11941">
    <property type="entry name" value="ENOYL-COA HYDRATASE-RELATED"/>
    <property type="match status" value="1"/>
</dbReference>
<organism evidence="3 4">
    <name type="scientific">Hirschia baltica (strain ATCC 49814 / DSM 5838 / IFAM 1418)</name>
    <dbReference type="NCBI Taxonomy" id="582402"/>
    <lineage>
        <taxon>Bacteria</taxon>
        <taxon>Pseudomonadati</taxon>
        <taxon>Pseudomonadota</taxon>
        <taxon>Alphaproteobacteria</taxon>
        <taxon>Hyphomonadales</taxon>
        <taxon>Hyphomonadaceae</taxon>
        <taxon>Hirschia</taxon>
    </lineage>
</organism>
<dbReference type="HOGENOM" id="CLU_009834_7_6_5"/>
<dbReference type="Proteomes" id="UP000002745">
    <property type="component" value="Chromosome"/>
</dbReference>
<evidence type="ECO:0000256" key="1">
    <source>
        <dbReference type="ARBA" id="ARBA00005254"/>
    </source>
</evidence>
<dbReference type="GO" id="GO:0006635">
    <property type="term" value="P:fatty acid beta-oxidation"/>
    <property type="evidence" value="ECO:0007669"/>
    <property type="project" value="TreeGrafter"/>
</dbReference>
<dbReference type="STRING" id="582402.Hbal_2694"/>
<accession>C6XPV3</accession>
<dbReference type="RefSeq" id="WP_015828518.1">
    <property type="nucleotide sequence ID" value="NC_012982.1"/>
</dbReference>
<protein>
    <submittedName>
        <fullName evidence="3">Enoyl-CoA hydratase/isomerase</fullName>
    </submittedName>
</protein>
<reference evidence="4" key="1">
    <citation type="journal article" date="2011" name="J. Bacteriol.">
        <title>Genome sequences of eight morphologically diverse alphaproteobacteria.</title>
        <authorList>
            <consortium name="US DOE Joint Genome Institute"/>
            <person name="Brown P.J."/>
            <person name="Kysela D.T."/>
            <person name="Buechlein A."/>
            <person name="Hemmerich C."/>
            <person name="Brun Y.V."/>
        </authorList>
    </citation>
    <scope>NUCLEOTIDE SEQUENCE [LARGE SCALE GENOMIC DNA]</scope>
    <source>
        <strain evidence="4">ATCC 49814 / DSM 5838 / IFAM 1418</strain>
    </source>
</reference>
<sequence length="255" mass="27417">MSGSIDFNLDGQIGTITLNRPQKLNAISREMAREMEDAVAVCNSNDVRAVIFTGAGEKAFCAGTDVKQLDEFDTVWGIRNREDYCAYIRRIRCPVICAINGYALGGGLEMAMGADIRIASENAKLGAPEIKLGWIGGGGMSVHLSRSAGYSNAALMLMTGDPIDAETALHWGLISEICTQETLLARAKEIAATIALRAPIAAEHAKLNLAAAGNMPDDQAMQYELDLQAVAFATEDAKEGRAAFAEKRTSNFKRR</sequence>
<dbReference type="Gene3D" id="3.90.226.10">
    <property type="entry name" value="2-enoyl-CoA Hydratase, Chain A, domain 1"/>
    <property type="match status" value="1"/>
</dbReference>